<name>A0A3M7S9J1_BRAPC</name>
<evidence type="ECO:0000313" key="2">
    <source>
        <dbReference type="Proteomes" id="UP000276133"/>
    </source>
</evidence>
<reference evidence="1 2" key="1">
    <citation type="journal article" date="2018" name="Sci. Rep.">
        <title>Genomic signatures of local adaptation to the degree of environmental predictability in rotifers.</title>
        <authorList>
            <person name="Franch-Gras L."/>
            <person name="Hahn C."/>
            <person name="Garcia-Roger E.M."/>
            <person name="Carmona M.J."/>
            <person name="Serra M."/>
            <person name="Gomez A."/>
        </authorList>
    </citation>
    <scope>NUCLEOTIDE SEQUENCE [LARGE SCALE GENOMIC DNA]</scope>
    <source>
        <strain evidence="1">HYR1</strain>
    </source>
</reference>
<dbReference type="EMBL" id="REGN01001817">
    <property type="protein sequence ID" value="RNA32337.1"/>
    <property type="molecule type" value="Genomic_DNA"/>
</dbReference>
<proteinExistence type="predicted"/>
<protein>
    <submittedName>
        <fullName evidence="1">Uncharacterized protein</fullName>
    </submittedName>
</protein>
<dbReference type="Proteomes" id="UP000276133">
    <property type="component" value="Unassembled WGS sequence"/>
</dbReference>
<comment type="caution">
    <text evidence="1">The sequence shown here is derived from an EMBL/GenBank/DDBJ whole genome shotgun (WGS) entry which is preliminary data.</text>
</comment>
<accession>A0A3M7S9J1</accession>
<dbReference type="AlphaFoldDB" id="A0A3M7S9J1"/>
<sequence length="85" mass="10493">MINTKNEFSVFKKKLNEKKFLSILYNFRIFMCKKNIKISIQKYKNFYSKSRDEKIFLGTLFNFRIFMCKKNIRISILNFRIFLLN</sequence>
<keyword evidence="2" id="KW-1185">Reference proteome</keyword>
<organism evidence="1 2">
    <name type="scientific">Brachionus plicatilis</name>
    <name type="common">Marine rotifer</name>
    <name type="synonym">Brachionus muelleri</name>
    <dbReference type="NCBI Taxonomy" id="10195"/>
    <lineage>
        <taxon>Eukaryota</taxon>
        <taxon>Metazoa</taxon>
        <taxon>Spiralia</taxon>
        <taxon>Gnathifera</taxon>
        <taxon>Rotifera</taxon>
        <taxon>Eurotatoria</taxon>
        <taxon>Monogononta</taxon>
        <taxon>Pseudotrocha</taxon>
        <taxon>Ploima</taxon>
        <taxon>Brachionidae</taxon>
        <taxon>Brachionus</taxon>
    </lineage>
</organism>
<evidence type="ECO:0000313" key="1">
    <source>
        <dbReference type="EMBL" id="RNA32337.1"/>
    </source>
</evidence>
<gene>
    <name evidence="1" type="ORF">BpHYR1_012269</name>
</gene>